<dbReference type="GO" id="GO:0004803">
    <property type="term" value="F:transposase activity"/>
    <property type="evidence" value="ECO:0007669"/>
    <property type="project" value="InterPro"/>
</dbReference>
<gene>
    <name evidence="3" type="ORF">P0Y50_08155</name>
</gene>
<evidence type="ECO:0000313" key="3">
    <source>
        <dbReference type="EMBL" id="WEK38527.1"/>
    </source>
</evidence>
<protein>
    <submittedName>
        <fullName evidence="3">IS5 family transposase</fullName>
    </submittedName>
</protein>
<dbReference type="PANTHER" id="PTHR30007">
    <property type="entry name" value="PHP DOMAIN PROTEIN"/>
    <property type="match status" value="1"/>
</dbReference>
<dbReference type="EMBL" id="CP119326">
    <property type="protein sequence ID" value="WEK38527.1"/>
    <property type="molecule type" value="Genomic_DNA"/>
</dbReference>
<accession>A0AAJ6BJP1</accession>
<dbReference type="AlphaFoldDB" id="A0AAJ6BJP1"/>
<feature type="region of interest" description="Disordered" evidence="1">
    <location>
        <begin position="46"/>
        <end position="81"/>
    </location>
</feature>
<dbReference type="GO" id="GO:0006313">
    <property type="term" value="P:DNA transposition"/>
    <property type="evidence" value="ECO:0007669"/>
    <property type="project" value="InterPro"/>
</dbReference>
<evidence type="ECO:0000259" key="2">
    <source>
        <dbReference type="Pfam" id="PF01609"/>
    </source>
</evidence>
<organism evidence="3 4">
    <name type="scientific">Candidatus Brevundimonas colombiensis</name>
    <dbReference type="NCBI Taxonomy" id="3121376"/>
    <lineage>
        <taxon>Bacteria</taxon>
        <taxon>Pseudomonadati</taxon>
        <taxon>Pseudomonadota</taxon>
        <taxon>Alphaproteobacteria</taxon>
        <taxon>Caulobacterales</taxon>
        <taxon>Caulobacteraceae</taxon>
        <taxon>Brevundimonas</taxon>
    </lineage>
</organism>
<evidence type="ECO:0000256" key="1">
    <source>
        <dbReference type="SAM" id="MobiDB-lite"/>
    </source>
</evidence>
<dbReference type="InterPro" id="IPR002559">
    <property type="entry name" value="Transposase_11"/>
</dbReference>
<feature type="domain" description="Transposase IS4-like" evidence="2">
    <location>
        <begin position="76"/>
        <end position="204"/>
    </location>
</feature>
<proteinExistence type="predicted"/>
<name>A0AAJ6BJP1_9CAUL</name>
<sequence>MWVRFGPVCSSRRFLKFIRCPDTRGGARSTPQARCRRPRRDWRCAARRRFDPGSGPPAGDDRPGQRFKKGGLDPAAGRSRGGLTTRVHMACDTLGRPVRLLIAPGQSHDILAVPALLEGHRPKAVLADRAYDANSLRAHLAGIGAEAVTPSTCSRKTPIPHDPLIYKLRNRIERCFNTLKHFRRFATRFDRVARHDLAFVHIAASMIWMR</sequence>
<dbReference type="GO" id="GO:0003677">
    <property type="term" value="F:DNA binding"/>
    <property type="evidence" value="ECO:0007669"/>
    <property type="project" value="InterPro"/>
</dbReference>
<reference evidence="3" key="1">
    <citation type="submission" date="2023-03" db="EMBL/GenBank/DDBJ databases">
        <title>Andean soil-derived lignocellulolytic bacterial consortium as a source of novel taxa and putative plastic-active enzymes.</title>
        <authorList>
            <person name="Diaz-Garcia L."/>
            <person name="Chuvochina M."/>
            <person name="Feuerriegel G."/>
            <person name="Bunk B."/>
            <person name="Sproer C."/>
            <person name="Streit W.R."/>
            <person name="Rodriguez L.M."/>
            <person name="Overmann J."/>
            <person name="Jimenez D.J."/>
        </authorList>
    </citation>
    <scope>NUCLEOTIDE SEQUENCE</scope>
    <source>
        <strain evidence="3">MAG 833</strain>
    </source>
</reference>
<dbReference type="Proteomes" id="UP001213664">
    <property type="component" value="Chromosome"/>
</dbReference>
<evidence type="ECO:0000313" key="4">
    <source>
        <dbReference type="Proteomes" id="UP001213664"/>
    </source>
</evidence>
<dbReference type="PANTHER" id="PTHR30007:SF1">
    <property type="entry name" value="BLR1914 PROTEIN"/>
    <property type="match status" value="1"/>
</dbReference>
<dbReference type="NCBIfam" id="NF033580">
    <property type="entry name" value="transpos_IS5_3"/>
    <property type="match status" value="1"/>
</dbReference>
<dbReference type="Pfam" id="PF01609">
    <property type="entry name" value="DDE_Tnp_1"/>
    <property type="match status" value="1"/>
</dbReference>